<reference evidence="1" key="1">
    <citation type="submission" date="2022-07" db="EMBL/GenBank/DDBJ databases">
        <title>Phylogenomic reconstructions and comparative analyses of Kickxellomycotina fungi.</title>
        <authorList>
            <person name="Reynolds N.K."/>
            <person name="Stajich J.E."/>
            <person name="Barry K."/>
            <person name="Grigoriev I.V."/>
            <person name="Crous P."/>
            <person name="Smith M.E."/>
        </authorList>
    </citation>
    <scope>NUCLEOTIDE SEQUENCE</scope>
    <source>
        <strain evidence="1">NBRC 105414</strain>
    </source>
</reference>
<name>A0A9W8HAB3_9FUNG</name>
<protein>
    <submittedName>
        <fullName evidence="1">Uncharacterized protein</fullName>
    </submittedName>
</protein>
<dbReference type="EMBL" id="JANBUL010000138">
    <property type="protein sequence ID" value="KAJ2780430.1"/>
    <property type="molecule type" value="Genomic_DNA"/>
</dbReference>
<comment type="caution">
    <text evidence="1">The sequence shown here is derived from an EMBL/GenBank/DDBJ whole genome shotgun (WGS) entry which is preliminary data.</text>
</comment>
<sequence>EDISVPEPDEDCLVEPLSTKIKEIDINISFTEPPSEMLVTVAKYLLLRTPTLARLVSYKIPSKAIEEFVRAYSKQYPHLASIEYKLLNKN</sequence>
<gene>
    <name evidence="1" type="ORF">H4R18_003449</name>
</gene>
<dbReference type="AlphaFoldDB" id="A0A9W8HAB3"/>
<dbReference type="Proteomes" id="UP001140217">
    <property type="component" value="Unassembled WGS sequence"/>
</dbReference>
<dbReference type="OrthoDB" id="10625880at2759"/>
<keyword evidence="2" id="KW-1185">Reference proteome</keyword>
<proteinExistence type="predicted"/>
<organism evidence="1 2">
    <name type="scientific">Coemansia javaensis</name>
    <dbReference type="NCBI Taxonomy" id="2761396"/>
    <lineage>
        <taxon>Eukaryota</taxon>
        <taxon>Fungi</taxon>
        <taxon>Fungi incertae sedis</taxon>
        <taxon>Zoopagomycota</taxon>
        <taxon>Kickxellomycotina</taxon>
        <taxon>Kickxellomycetes</taxon>
        <taxon>Kickxellales</taxon>
        <taxon>Kickxellaceae</taxon>
        <taxon>Coemansia</taxon>
    </lineage>
</organism>
<feature type="non-terminal residue" evidence="1">
    <location>
        <position position="1"/>
    </location>
</feature>
<evidence type="ECO:0000313" key="2">
    <source>
        <dbReference type="Proteomes" id="UP001140217"/>
    </source>
</evidence>
<evidence type="ECO:0000313" key="1">
    <source>
        <dbReference type="EMBL" id="KAJ2780430.1"/>
    </source>
</evidence>
<accession>A0A9W8HAB3</accession>